<evidence type="ECO:0000313" key="4">
    <source>
        <dbReference type="RefSeq" id="XP_032830769.1"/>
    </source>
</evidence>
<dbReference type="GO" id="GO:0005509">
    <property type="term" value="F:calcium ion binding"/>
    <property type="evidence" value="ECO:0007669"/>
    <property type="project" value="InterPro"/>
</dbReference>
<dbReference type="Gene3D" id="1.10.238.10">
    <property type="entry name" value="EF-hand"/>
    <property type="match status" value="1"/>
</dbReference>
<dbReference type="SMART" id="SM00054">
    <property type="entry name" value="EFh"/>
    <property type="match status" value="2"/>
</dbReference>
<reference evidence="4" key="1">
    <citation type="submission" date="2025-08" db="UniProtKB">
        <authorList>
            <consortium name="RefSeq"/>
        </authorList>
    </citation>
    <scope>IDENTIFICATION</scope>
    <source>
        <tissue evidence="4">Sperm</tissue>
    </source>
</reference>
<keyword evidence="1" id="KW-0106">Calcium</keyword>
<evidence type="ECO:0000256" key="1">
    <source>
        <dbReference type="ARBA" id="ARBA00022837"/>
    </source>
</evidence>
<gene>
    <name evidence="4" type="primary">LOC116954401</name>
</gene>
<dbReference type="InterPro" id="IPR018247">
    <property type="entry name" value="EF_Hand_1_Ca_BS"/>
</dbReference>
<dbReference type="AlphaFoldDB" id="A0AAJ7U6R6"/>
<dbReference type="PROSITE" id="PS50222">
    <property type="entry name" value="EF_HAND_2"/>
    <property type="match status" value="2"/>
</dbReference>
<dbReference type="InterPro" id="IPR011992">
    <property type="entry name" value="EF-hand-dom_pair"/>
</dbReference>
<dbReference type="SUPFAM" id="SSF47473">
    <property type="entry name" value="EF-hand"/>
    <property type="match status" value="1"/>
</dbReference>
<dbReference type="RefSeq" id="XP_032830769.1">
    <property type="nucleotide sequence ID" value="XM_032974878.1"/>
</dbReference>
<feature type="domain" description="EF-hand" evidence="2">
    <location>
        <begin position="50"/>
        <end position="73"/>
    </location>
</feature>
<dbReference type="InterPro" id="IPR002048">
    <property type="entry name" value="EF_hand_dom"/>
</dbReference>
<dbReference type="Proteomes" id="UP001318040">
    <property type="component" value="Chromosome 3"/>
</dbReference>
<dbReference type="PROSITE" id="PS00018">
    <property type="entry name" value="EF_HAND_1"/>
    <property type="match status" value="2"/>
</dbReference>
<protein>
    <submittedName>
        <fullName evidence="4">Calmodulin-like protein 30</fullName>
    </submittedName>
</protein>
<proteinExistence type="predicted"/>
<evidence type="ECO:0000259" key="2">
    <source>
        <dbReference type="PROSITE" id="PS50222"/>
    </source>
</evidence>
<evidence type="ECO:0000313" key="3">
    <source>
        <dbReference type="Proteomes" id="UP001318040"/>
    </source>
</evidence>
<dbReference type="CDD" id="cd00051">
    <property type="entry name" value="EFh"/>
    <property type="match status" value="1"/>
</dbReference>
<sequence length="76" mass="8903">MDWEKKMRPVFDNIDLDKSGTITQAEYAAFLERSGMQYDAANVNADMDPMDADKDGKITFEEFVKFYKADYEKHHK</sequence>
<accession>A0AAJ7U6R6</accession>
<organism evidence="3 4">
    <name type="scientific">Petromyzon marinus</name>
    <name type="common">Sea lamprey</name>
    <dbReference type="NCBI Taxonomy" id="7757"/>
    <lineage>
        <taxon>Eukaryota</taxon>
        <taxon>Metazoa</taxon>
        <taxon>Chordata</taxon>
        <taxon>Craniata</taxon>
        <taxon>Vertebrata</taxon>
        <taxon>Cyclostomata</taxon>
        <taxon>Hyperoartia</taxon>
        <taxon>Petromyzontiformes</taxon>
        <taxon>Petromyzontidae</taxon>
        <taxon>Petromyzon</taxon>
    </lineage>
</organism>
<keyword evidence="3" id="KW-1185">Reference proteome</keyword>
<name>A0AAJ7U6R6_PETMA</name>
<dbReference type="Pfam" id="PF13499">
    <property type="entry name" value="EF-hand_7"/>
    <property type="match status" value="1"/>
</dbReference>
<feature type="domain" description="EF-hand" evidence="2">
    <location>
        <begin position="2"/>
        <end position="37"/>
    </location>
</feature>
<dbReference type="KEGG" id="pmrn:116954401"/>